<feature type="region of interest" description="Disordered" evidence="2">
    <location>
        <begin position="82"/>
        <end position="109"/>
    </location>
</feature>
<dbReference type="STRING" id="576137.A0A1L7XKS0"/>
<proteinExistence type="predicted"/>
<reference evidence="3 4" key="1">
    <citation type="submission" date="2016-03" db="EMBL/GenBank/DDBJ databases">
        <authorList>
            <person name="Ploux O."/>
        </authorList>
    </citation>
    <scope>NUCLEOTIDE SEQUENCE [LARGE SCALE GENOMIC DNA]</scope>
    <source>
        <strain evidence="3 4">UAMH 11012</strain>
    </source>
</reference>
<organism evidence="3 4">
    <name type="scientific">Phialocephala subalpina</name>
    <dbReference type="NCBI Taxonomy" id="576137"/>
    <lineage>
        <taxon>Eukaryota</taxon>
        <taxon>Fungi</taxon>
        <taxon>Dikarya</taxon>
        <taxon>Ascomycota</taxon>
        <taxon>Pezizomycotina</taxon>
        <taxon>Leotiomycetes</taxon>
        <taxon>Helotiales</taxon>
        <taxon>Mollisiaceae</taxon>
        <taxon>Phialocephala</taxon>
        <taxon>Phialocephala fortinii species complex</taxon>
    </lineage>
</organism>
<dbReference type="AlphaFoldDB" id="A0A1L7XKS0"/>
<evidence type="ECO:0000313" key="3">
    <source>
        <dbReference type="EMBL" id="CZR65639.1"/>
    </source>
</evidence>
<protein>
    <recommendedName>
        <fullName evidence="5">Ankyrin 2,3/unc44</fullName>
    </recommendedName>
</protein>
<keyword evidence="1" id="KW-0175">Coiled coil</keyword>
<evidence type="ECO:0008006" key="5">
    <source>
        <dbReference type="Google" id="ProtNLM"/>
    </source>
</evidence>
<feature type="region of interest" description="Disordered" evidence="2">
    <location>
        <begin position="406"/>
        <end position="624"/>
    </location>
</feature>
<feature type="compositionally biased region" description="Low complexity" evidence="2">
    <location>
        <begin position="451"/>
        <end position="464"/>
    </location>
</feature>
<keyword evidence="4" id="KW-1185">Reference proteome</keyword>
<evidence type="ECO:0000256" key="2">
    <source>
        <dbReference type="SAM" id="MobiDB-lite"/>
    </source>
</evidence>
<evidence type="ECO:0000313" key="4">
    <source>
        <dbReference type="Proteomes" id="UP000184330"/>
    </source>
</evidence>
<name>A0A1L7XKS0_9HELO</name>
<feature type="coiled-coil region" evidence="1">
    <location>
        <begin position="317"/>
        <end position="344"/>
    </location>
</feature>
<evidence type="ECO:0000256" key="1">
    <source>
        <dbReference type="SAM" id="Coils"/>
    </source>
</evidence>
<dbReference type="Proteomes" id="UP000184330">
    <property type="component" value="Unassembled WGS sequence"/>
</dbReference>
<gene>
    <name evidence="3" type="ORF">PAC_15539</name>
</gene>
<feature type="compositionally biased region" description="Basic and acidic residues" evidence="2">
    <location>
        <begin position="470"/>
        <end position="480"/>
    </location>
</feature>
<dbReference type="OrthoDB" id="5423857at2759"/>
<feature type="compositionally biased region" description="Low complexity" evidence="2">
    <location>
        <begin position="586"/>
        <end position="603"/>
    </location>
</feature>
<sequence>MAPKKSQTPKLFTCDLAAYSDAELNKYLETNGGIVDVEDYENLRKDTVLIQRLRMRARARGLPHSYLIDPDDLTARLEDISADRQALPRSPSQMGSDYRSRDTTGPLDEEEDYRLDLKKETKYYNTLVNEGGRPSHPVSLGRNIIDDPGEYREILSYWWKGENDWQVFESQMGRWREFRRWQRKNREDGRFPKYVEGVKQGLAEHGFTRAFQLDEDPERQDKLTTWIEFLDYEYWWYDKDMRFVKRQQPQYDEAWKELVDSQVLRPNETEEFICNIASAFQHESEEERANKAMEFAKSAVISAQKAFTDPRRSNLSKSEARQRLVAAQSELDAAVKSLESIKRRDDLIYEFYKKTQLSQITKDGKRKRSYQSAKDDAKRRSILLRWILQQIPLIELELNQVKVAENDSNEEDGGKSRKRHPVDDLNQERVLKRRKEDSGNNALSNHKTRASTTQTTSQDSSLTQRPLRTAGHEGQLKRNYYDATGEGRAIKSRRHNGQTSNAAKPVSTGEPGEPLSIQPDSSKADDNTTQVPKPRKRQAKIYQKERESRRIAGHLPQFGMLPKRGEPAPLYAPPSRHPSNIRKPYHSSPRSHASSKKSIAVKAAKSHGISKSRRETKRSKRSKK</sequence>
<dbReference type="EMBL" id="FJOG01000032">
    <property type="protein sequence ID" value="CZR65639.1"/>
    <property type="molecule type" value="Genomic_DNA"/>
</dbReference>
<feature type="compositionally biased region" description="Basic and acidic residues" evidence="2">
    <location>
        <begin position="421"/>
        <end position="438"/>
    </location>
</feature>
<feature type="compositionally biased region" description="Basic residues" evidence="2">
    <location>
        <begin position="604"/>
        <end position="624"/>
    </location>
</feature>
<accession>A0A1L7XKS0</accession>